<evidence type="ECO:0000313" key="2">
    <source>
        <dbReference type="Proteomes" id="UP000290889"/>
    </source>
</evidence>
<evidence type="ECO:0000313" key="1">
    <source>
        <dbReference type="EMBL" id="QBA64261.1"/>
    </source>
</evidence>
<reference evidence="1 2" key="1">
    <citation type="submission" date="2019-01" db="EMBL/GenBank/DDBJ databases">
        <title>Muriicola soli sp. nov., isolated from soil.</title>
        <authorList>
            <person name="Kang H.J."/>
            <person name="Kim S.B."/>
        </authorList>
    </citation>
    <scope>NUCLEOTIDE SEQUENCE [LARGE SCALE GENOMIC DNA]</scope>
    <source>
        <strain evidence="1 2">MMS17-SY002</strain>
    </source>
</reference>
<evidence type="ECO:0008006" key="3">
    <source>
        <dbReference type="Google" id="ProtNLM"/>
    </source>
</evidence>
<dbReference type="InterPro" id="IPR036513">
    <property type="entry name" value="STAS_dom_sf"/>
</dbReference>
<dbReference type="KEGG" id="mur:EQY75_06805"/>
<keyword evidence="2" id="KW-1185">Reference proteome</keyword>
<dbReference type="Proteomes" id="UP000290889">
    <property type="component" value="Chromosome"/>
</dbReference>
<name>A0A411E972_9FLAO</name>
<sequence>MVSSFSVENKKDHLVIIVEGNYDYWEFLEYPQQILNTCKEHDCDKVLVDLSSVKSEEIALIELFFLGEKIAKILGKKIMLALIWKRESLSDFLVDVATNRSARLKVFDTVKRAEYWLLHQY</sequence>
<proteinExistence type="predicted"/>
<gene>
    <name evidence="1" type="ORF">EQY75_06805</name>
</gene>
<organism evidence="1 2">
    <name type="scientific">Muriicola soli</name>
    <dbReference type="NCBI Taxonomy" id="2507538"/>
    <lineage>
        <taxon>Bacteria</taxon>
        <taxon>Pseudomonadati</taxon>
        <taxon>Bacteroidota</taxon>
        <taxon>Flavobacteriia</taxon>
        <taxon>Flavobacteriales</taxon>
        <taxon>Flavobacteriaceae</taxon>
        <taxon>Muriicola</taxon>
    </lineage>
</organism>
<dbReference type="EMBL" id="CP035544">
    <property type="protein sequence ID" value="QBA64261.1"/>
    <property type="molecule type" value="Genomic_DNA"/>
</dbReference>
<dbReference type="OrthoDB" id="882485at2"/>
<dbReference type="RefSeq" id="WP_129604154.1">
    <property type="nucleotide sequence ID" value="NZ_CP035544.1"/>
</dbReference>
<dbReference type="SUPFAM" id="SSF52091">
    <property type="entry name" value="SpoIIaa-like"/>
    <property type="match status" value="1"/>
</dbReference>
<protein>
    <recommendedName>
        <fullName evidence="3">STAS/SEC14 domain-containing protein</fullName>
    </recommendedName>
</protein>
<accession>A0A411E972</accession>
<dbReference type="AlphaFoldDB" id="A0A411E972"/>